<evidence type="ECO:0000313" key="2">
    <source>
        <dbReference type="EMBL" id="KAK2551832.1"/>
    </source>
</evidence>
<keyword evidence="1" id="KW-0472">Membrane</keyword>
<reference evidence="2" key="1">
    <citation type="journal article" date="2023" name="G3 (Bethesda)">
        <title>Whole genome assembly and annotation of the endangered Caribbean coral Acropora cervicornis.</title>
        <authorList>
            <person name="Selwyn J.D."/>
            <person name="Vollmer S.V."/>
        </authorList>
    </citation>
    <scope>NUCLEOTIDE SEQUENCE</scope>
    <source>
        <strain evidence="2">K2</strain>
    </source>
</reference>
<dbReference type="AlphaFoldDB" id="A0AAD9PZ86"/>
<feature type="transmembrane region" description="Helical" evidence="1">
    <location>
        <begin position="32"/>
        <end position="59"/>
    </location>
</feature>
<evidence type="ECO:0000256" key="1">
    <source>
        <dbReference type="SAM" id="Phobius"/>
    </source>
</evidence>
<reference evidence="2" key="2">
    <citation type="journal article" date="2023" name="Science">
        <title>Genomic signatures of disease resistance in endangered staghorn corals.</title>
        <authorList>
            <person name="Vollmer S.V."/>
            <person name="Selwyn J.D."/>
            <person name="Despard B.A."/>
            <person name="Roesel C.L."/>
        </authorList>
    </citation>
    <scope>NUCLEOTIDE SEQUENCE</scope>
    <source>
        <strain evidence="2">K2</strain>
    </source>
</reference>
<proteinExistence type="predicted"/>
<name>A0AAD9PZ86_ACRCE</name>
<accession>A0AAD9PZ86</accession>
<comment type="caution">
    <text evidence="2">The sequence shown here is derived from an EMBL/GenBank/DDBJ whole genome shotgun (WGS) entry which is preliminary data.</text>
</comment>
<protein>
    <recommendedName>
        <fullName evidence="4">Transmembrane protein</fullName>
    </recommendedName>
</protein>
<evidence type="ECO:0000313" key="3">
    <source>
        <dbReference type="Proteomes" id="UP001249851"/>
    </source>
</evidence>
<evidence type="ECO:0008006" key="4">
    <source>
        <dbReference type="Google" id="ProtNLM"/>
    </source>
</evidence>
<dbReference type="EMBL" id="JARQWQ010000093">
    <property type="protein sequence ID" value="KAK2551832.1"/>
    <property type="molecule type" value="Genomic_DNA"/>
</dbReference>
<organism evidence="2 3">
    <name type="scientific">Acropora cervicornis</name>
    <name type="common">Staghorn coral</name>
    <dbReference type="NCBI Taxonomy" id="6130"/>
    <lineage>
        <taxon>Eukaryota</taxon>
        <taxon>Metazoa</taxon>
        <taxon>Cnidaria</taxon>
        <taxon>Anthozoa</taxon>
        <taxon>Hexacorallia</taxon>
        <taxon>Scleractinia</taxon>
        <taxon>Astrocoeniina</taxon>
        <taxon>Acroporidae</taxon>
        <taxon>Acropora</taxon>
    </lineage>
</organism>
<sequence>MQRLHLFQIFNNHFYCNFYGFLALSLNPTPSIVMILIAIIALVVLVVADVAAIIVAIIVPAAAAITAVTVGGDCFEEDDQKGC</sequence>
<dbReference type="Proteomes" id="UP001249851">
    <property type="component" value="Unassembled WGS sequence"/>
</dbReference>
<keyword evidence="3" id="KW-1185">Reference proteome</keyword>
<keyword evidence="1" id="KW-0812">Transmembrane</keyword>
<keyword evidence="1" id="KW-1133">Transmembrane helix</keyword>
<gene>
    <name evidence="2" type="ORF">P5673_027260</name>
</gene>